<proteinExistence type="predicted"/>
<feature type="region of interest" description="Disordered" evidence="1">
    <location>
        <begin position="180"/>
        <end position="202"/>
    </location>
</feature>
<feature type="non-terminal residue" evidence="2">
    <location>
        <position position="1"/>
    </location>
</feature>
<feature type="compositionally biased region" description="Basic and acidic residues" evidence="1">
    <location>
        <begin position="135"/>
        <end position="145"/>
    </location>
</feature>
<organism evidence="2">
    <name type="scientific">Mytilinidion resinicola</name>
    <dbReference type="NCBI Taxonomy" id="574789"/>
    <lineage>
        <taxon>Eukaryota</taxon>
        <taxon>Fungi</taxon>
        <taxon>Dikarya</taxon>
        <taxon>Ascomycota</taxon>
        <taxon>Pezizomycotina</taxon>
        <taxon>Dothideomycetes</taxon>
        <taxon>Pleosporomycetidae</taxon>
        <taxon>Mytilinidiales</taxon>
        <taxon>Mytilinidiaceae</taxon>
        <taxon>Mytilinidion</taxon>
    </lineage>
</organism>
<evidence type="ECO:0000313" key="3">
    <source>
        <dbReference type="Proteomes" id="UP000504636"/>
    </source>
</evidence>
<reference evidence="4" key="3">
    <citation type="submission" date="2025-04" db="UniProtKB">
        <authorList>
            <consortium name="RefSeq"/>
        </authorList>
    </citation>
    <scope>IDENTIFICATION</scope>
    <source>
        <strain evidence="4">CBS 304.34</strain>
    </source>
</reference>
<dbReference type="RefSeq" id="XP_033572479.1">
    <property type="nucleotide sequence ID" value="XM_033726693.1"/>
</dbReference>
<feature type="compositionally biased region" description="Gly residues" evidence="1">
    <location>
        <begin position="191"/>
        <end position="202"/>
    </location>
</feature>
<sequence>LAITTTSFRCRPHRPPLRRRLSHSHVVTTSTSTLTLIQPLLRPHPTLHTSPPHQLKVLYGAKNAQHHPLRPLHQRLRSPHRPPHLHHHPPTHRHRKTGNFHPLTRRVKPAHEYAHEYAHRAPTQTQEESPPQRPRRQEEGAEKAPTRHIPFSPSSSATACSERHDCVPRRMDDARRAALRHGPRNAARAGAGAGRGVAGAWF</sequence>
<reference evidence="4" key="2">
    <citation type="submission" date="2020-04" db="EMBL/GenBank/DDBJ databases">
        <authorList>
            <consortium name="NCBI Genome Project"/>
        </authorList>
    </citation>
    <scope>NUCLEOTIDE SEQUENCE</scope>
    <source>
        <strain evidence="4">CBS 304.34</strain>
    </source>
</reference>
<dbReference type="GeneID" id="54467586"/>
<feature type="region of interest" description="Disordered" evidence="1">
    <location>
        <begin position="74"/>
        <end position="100"/>
    </location>
</feature>
<evidence type="ECO:0000313" key="4">
    <source>
        <dbReference type="RefSeq" id="XP_033572479.1"/>
    </source>
</evidence>
<accession>A0A6A6YBN3</accession>
<protein>
    <submittedName>
        <fullName evidence="2 4">Uncharacterized protein</fullName>
    </submittedName>
</protein>
<feature type="region of interest" description="Disordered" evidence="1">
    <location>
        <begin position="119"/>
        <end position="164"/>
    </location>
</feature>
<gene>
    <name evidence="2 4" type="ORF">BDZ99DRAFT_539959</name>
</gene>
<dbReference type="AlphaFoldDB" id="A0A6A6YBN3"/>
<reference evidence="2 4" key="1">
    <citation type="journal article" date="2020" name="Stud. Mycol.">
        <title>101 Dothideomycetes genomes: a test case for predicting lifestyles and emergence of pathogens.</title>
        <authorList>
            <person name="Haridas S."/>
            <person name="Albert R."/>
            <person name="Binder M."/>
            <person name="Bloem J."/>
            <person name="Labutti K."/>
            <person name="Salamov A."/>
            <person name="Andreopoulos B."/>
            <person name="Baker S."/>
            <person name="Barry K."/>
            <person name="Bills G."/>
            <person name="Bluhm B."/>
            <person name="Cannon C."/>
            <person name="Castanera R."/>
            <person name="Culley D."/>
            <person name="Daum C."/>
            <person name="Ezra D."/>
            <person name="Gonzalez J."/>
            <person name="Henrissat B."/>
            <person name="Kuo A."/>
            <person name="Liang C."/>
            <person name="Lipzen A."/>
            <person name="Lutzoni F."/>
            <person name="Magnuson J."/>
            <person name="Mondo S."/>
            <person name="Nolan M."/>
            <person name="Ohm R."/>
            <person name="Pangilinan J."/>
            <person name="Park H.-J."/>
            <person name="Ramirez L."/>
            <person name="Alfaro M."/>
            <person name="Sun H."/>
            <person name="Tritt A."/>
            <person name="Yoshinaga Y."/>
            <person name="Zwiers L.-H."/>
            <person name="Turgeon B."/>
            <person name="Goodwin S."/>
            <person name="Spatafora J."/>
            <person name="Crous P."/>
            <person name="Grigoriev I."/>
        </authorList>
    </citation>
    <scope>NUCLEOTIDE SEQUENCE</scope>
    <source>
        <strain evidence="2 4">CBS 304.34</strain>
    </source>
</reference>
<evidence type="ECO:0000313" key="2">
    <source>
        <dbReference type="EMBL" id="KAF2805515.1"/>
    </source>
</evidence>
<dbReference type="Proteomes" id="UP000504636">
    <property type="component" value="Unplaced"/>
</dbReference>
<keyword evidence="3" id="KW-1185">Reference proteome</keyword>
<evidence type="ECO:0000256" key="1">
    <source>
        <dbReference type="SAM" id="MobiDB-lite"/>
    </source>
</evidence>
<dbReference type="EMBL" id="MU003709">
    <property type="protein sequence ID" value="KAF2805515.1"/>
    <property type="molecule type" value="Genomic_DNA"/>
</dbReference>
<name>A0A6A6YBN3_9PEZI</name>